<reference evidence="1 2" key="1">
    <citation type="journal article" date="2015" name="Stand. Genomic Sci.">
        <title>Genomic Encyclopedia of Bacterial and Archaeal Type Strains, Phase III: the genomes of soil and plant-associated and newly described type strains.</title>
        <authorList>
            <person name="Whitman W.B."/>
            <person name="Woyke T."/>
            <person name="Klenk H.P."/>
            <person name="Zhou Y."/>
            <person name="Lilburn T.G."/>
            <person name="Beck B.J."/>
            <person name="De Vos P."/>
            <person name="Vandamme P."/>
            <person name="Eisen J.A."/>
            <person name="Garrity G."/>
            <person name="Hugenholtz P."/>
            <person name="Kyrpides N.C."/>
        </authorList>
    </citation>
    <scope>NUCLEOTIDE SEQUENCE [LARGE SCALE GENOMIC DNA]</scope>
    <source>
        <strain evidence="1 2">CGMCC 1.10685</strain>
    </source>
</reference>
<dbReference type="Proteomes" id="UP000315112">
    <property type="component" value="Unassembled WGS sequence"/>
</dbReference>
<sequence length="44" mass="4605">MTALEAIQLVTSTGVLAGGLGLLKWGLAVERRLLTIEVKTGVKP</sequence>
<dbReference type="RefSeq" id="WP_260071182.1">
    <property type="nucleotide sequence ID" value="NZ_CP046904.1"/>
</dbReference>
<name>A0A562PQ56_9BURK</name>
<comment type="caution">
    <text evidence="1">The sequence shown here is derived from an EMBL/GenBank/DDBJ whole genome shotgun (WGS) entry which is preliminary data.</text>
</comment>
<organism evidence="1 2">
    <name type="scientific">Pseudoduganella flava</name>
    <dbReference type="NCBI Taxonomy" id="871742"/>
    <lineage>
        <taxon>Bacteria</taxon>
        <taxon>Pseudomonadati</taxon>
        <taxon>Pseudomonadota</taxon>
        <taxon>Betaproteobacteria</taxon>
        <taxon>Burkholderiales</taxon>
        <taxon>Oxalobacteraceae</taxon>
        <taxon>Telluria group</taxon>
        <taxon>Pseudoduganella</taxon>
    </lineage>
</organism>
<protein>
    <submittedName>
        <fullName evidence="1">Uncharacterized protein</fullName>
    </submittedName>
</protein>
<proteinExistence type="predicted"/>
<dbReference type="EMBL" id="VLKW01000005">
    <property type="protein sequence ID" value="TWI46587.1"/>
    <property type="molecule type" value="Genomic_DNA"/>
</dbReference>
<dbReference type="AlphaFoldDB" id="A0A562PQ56"/>
<evidence type="ECO:0000313" key="1">
    <source>
        <dbReference type="EMBL" id="TWI46587.1"/>
    </source>
</evidence>
<evidence type="ECO:0000313" key="2">
    <source>
        <dbReference type="Proteomes" id="UP000315112"/>
    </source>
</evidence>
<gene>
    <name evidence="1" type="ORF">IP92_02946</name>
</gene>
<accession>A0A562PQ56</accession>